<feature type="transmembrane region" description="Helical" evidence="1">
    <location>
        <begin position="174"/>
        <end position="196"/>
    </location>
</feature>
<keyword evidence="1" id="KW-1133">Transmembrane helix</keyword>
<evidence type="ECO:0000313" key="2">
    <source>
        <dbReference type="EMBL" id="HJC84182.1"/>
    </source>
</evidence>
<comment type="caution">
    <text evidence="2">The sequence shown here is derived from an EMBL/GenBank/DDBJ whole genome shotgun (WGS) entry which is preliminary data.</text>
</comment>
<dbReference type="AlphaFoldDB" id="A0A9D2QER3"/>
<accession>A0A9D2QER3</accession>
<proteinExistence type="predicted"/>
<dbReference type="InterPro" id="IPR021315">
    <property type="entry name" value="Gap/Sap"/>
</dbReference>
<reference evidence="2" key="1">
    <citation type="journal article" date="2021" name="PeerJ">
        <title>Extensive microbial diversity within the chicken gut microbiome revealed by metagenomics and culture.</title>
        <authorList>
            <person name="Gilroy R."/>
            <person name="Ravi A."/>
            <person name="Getino M."/>
            <person name="Pursley I."/>
            <person name="Horton D.L."/>
            <person name="Alikhan N.F."/>
            <person name="Baker D."/>
            <person name="Gharbi K."/>
            <person name="Hall N."/>
            <person name="Watson M."/>
            <person name="Adriaenssens E.M."/>
            <person name="Foster-Nyarko E."/>
            <person name="Jarju S."/>
            <person name="Secka A."/>
            <person name="Antonio M."/>
            <person name="Oren A."/>
            <person name="Chaudhuri R.R."/>
            <person name="La Ragione R."/>
            <person name="Hildebrand F."/>
            <person name="Pallen M.J."/>
        </authorList>
    </citation>
    <scope>NUCLEOTIDE SEQUENCE</scope>
    <source>
        <strain evidence="2">ChiHjej13B12-4958</strain>
    </source>
</reference>
<evidence type="ECO:0000313" key="3">
    <source>
        <dbReference type="Proteomes" id="UP000823858"/>
    </source>
</evidence>
<name>A0A9D2QER3_9CORY</name>
<dbReference type="Pfam" id="PF11139">
    <property type="entry name" value="SfLAP"/>
    <property type="match status" value="1"/>
</dbReference>
<sequence>MTTAFIGVLVVLALVDSTSFGTLLIPIWLLLTPGKLRISRLASSLGTVVLFYFLVGLALAAGADSLVEALREPLDTVPSLAWRIIQLVVGIVLIILSYVAESRIHRSRADGKVGRLEGWRSRALSDAGSGSAGSLVKLALVGTSIEMLTMLPYLAAIAMLTAADLSPLELTASITVYCLVMVIPAIVLCIGRIALHERVDPTLRKINDWFSRHSDKAVGWTLGGIGIGVAANAVINLVILATQ</sequence>
<feature type="transmembrane region" description="Helical" evidence="1">
    <location>
        <begin position="41"/>
        <end position="60"/>
    </location>
</feature>
<feature type="transmembrane region" description="Helical" evidence="1">
    <location>
        <begin position="217"/>
        <end position="241"/>
    </location>
</feature>
<organism evidence="2 3">
    <name type="scientific">Candidatus Corynebacterium faecigallinarum</name>
    <dbReference type="NCBI Taxonomy" id="2838528"/>
    <lineage>
        <taxon>Bacteria</taxon>
        <taxon>Bacillati</taxon>
        <taxon>Actinomycetota</taxon>
        <taxon>Actinomycetes</taxon>
        <taxon>Mycobacteriales</taxon>
        <taxon>Corynebacteriaceae</taxon>
        <taxon>Corynebacterium</taxon>
    </lineage>
</organism>
<dbReference type="EMBL" id="DWVP01000001">
    <property type="protein sequence ID" value="HJC84182.1"/>
    <property type="molecule type" value="Genomic_DNA"/>
</dbReference>
<evidence type="ECO:0000256" key="1">
    <source>
        <dbReference type="SAM" id="Phobius"/>
    </source>
</evidence>
<feature type="transmembrane region" description="Helical" evidence="1">
    <location>
        <begin position="6"/>
        <end position="29"/>
    </location>
</feature>
<gene>
    <name evidence="2" type="ORF">H9751_01250</name>
</gene>
<reference evidence="2" key="2">
    <citation type="submission" date="2021-04" db="EMBL/GenBank/DDBJ databases">
        <authorList>
            <person name="Gilroy R."/>
        </authorList>
    </citation>
    <scope>NUCLEOTIDE SEQUENCE</scope>
    <source>
        <strain evidence="2">ChiHjej13B12-4958</strain>
    </source>
</reference>
<dbReference type="Proteomes" id="UP000823858">
    <property type="component" value="Unassembled WGS sequence"/>
</dbReference>
<keyword evidence="1" id="KW-0472">Membrane</keyword>
<feature type="transmembrane region" description="Helical" evidence="1">
    <location>
        <begin position="80"/>
        <end position="100"/>
    </location>
</feature>
<protein>
    <submittedName>
        <fullName evidence="2">GAP family protein</fullName>
    </submittedName>
</protein>
<keyword evidence="1" id="KW-0812">Transmembrane</keyword>
<feature type="transmembrane region" description="Helical" evidence="1">
    <location>
        <begin position="138"/>
        <end position="162"/>
    </location>
</feature>